<comment type="similarity">
    <text evidence="2 6">Belongs to the RdgC family.</text>
</comment>
<dbReference type="GO" id="GO:0003690">
    <property type="term" value="F:double-stranded DNA binding"/>
    <property type="evidence" value="ECO:0007669"/>
    <property type="project" value="TreeGrafter"/>
</dbReference>
<evidence type="ECO:0000313" key="7">
    <source>
        <dbReference type="EMBL" id="GFN45172.1"/>
    </source>
</evidence>
<dbReference type="NCBIfam" id="NF001464">
    <property type="entry name" value="PRK00321.1-5"/>
    <property type="match status" value="1"/>
</dbReference>
<comment type="caution">
    <text evidence="7">The sequence shown here is derived from an EMBL/GenBank/DDBJ whole genome shotgun (WGS) entry which is preliminary data.</text>
</comment>
<evidence type="ECO:0000256" key="1">
    <source>
        <dbReference type="ARBA" id="ARBA00004453"/>
    </source>
</evidence>
<evidence type="ECO:0000256" key="3">
    <source>
        <dbReference type="ARBA" id="ARBA00022296"/>
    </source>
</evidence>
<dbReference type="GO" id="GO:0000018">
    <property type="term" value="P:regulation of DNA recombination"/>
    <property type="evidence" value="ECO:0007669"/>
    <property type="project" value="TreeGrafter"/>
</dbReference>
<proteinExistence type="inferred from homology"/>
<comment type="function">
    <text evidence="6">May be involved in recombination.</text>
</comment>
<dbReference type="NCBIfam" id="NF001462">
    <property type="entry name" value="PRK00321.1-3"/>
    <property type="match status" value="1"/>
</dbReference>
<dbReference type="HAMAP" id="MF_00194">
    <property type="entry name" value="RdgC"/>
    <property type="match status" value="1"/>
</dbReference>
<dbReference type="EMBL" id="BLXO01000001">
    <property type="protein sequence ID" value="GFN45172.1"/>
    <property type="molecule type" value="Genomic_DNA"/>
</dbReference>
<organism evidence="7 8">
    <name type="scientific">Candidatus Regiella insecticola</name>
    <dbReference type="NCBI Taxonomy" id="138073"/>
    <lineage>
        <taxon>Bacteria</taxon>
        <taxon>Pseudomonadati</taxon>
        <taxon>Pseudomonadota</taxon>
        <taxon>Gammaproteobacteria</taxon>
        <taxon>Enterobacterales</taxon>
        <taxon>Enterobacteriaceae</taxon>
        <taxon>aphid secondary symbionts</taxon>
        <taxon>Candidatus Regiella</taxon>
    </lineage>
</organism>
<gene>
    <name evidence="6 7" type="primary">rdgC</name>
    <name evidence="7" type="ORF">RINTU1_01880</name>
</gene>
<dbReference type="AlphaFoldDB" id="A0A6L2ZKT4"/>
<dbReference type="PANTHER" id="PTHR38103:SF1">
    <property type="entry name" value="RECOMBINATION-ASSOCIATED PROTEIN RDGC"/>
    <property type="match status" value="1"/>
</dbReference>
<keyword evidence="5 6" id="KW-0233">DNA recombination</keyword>
<evidence type="ECO:0000256" key="2">
    <source>
        <dbReference type="ARBA" id="ARBA00008657"/>
    </source>
</evidence>
<evidence type="ECO:0000256" key="6">
    <source>
        <dbReference type="HAMAP-Rule" id="MF_00194"/>
    </source>
</evidence>
<reference evidence="7 8" key="1">
    <citation type="submission" date="2020-06" db="EMBL/GenBank/DDBJ databases">
        <title>The genome sequence of Candidatus Regiella insecticola strain Tut.</title>
        <authorList>
            <person name="Nikoh N."/>
            <person name="Tsuchida T."/>
            <person name="Koga R."/>
            <person name="Oshima K."/>
            <person name="Hattori M."/>
            <person name="Fukatsu T."/>
        </authorList>
    </citation>
    <scope>NUCLEOTIDE SEQUENCE [LARGE SCALE GENOMIC DNA]</scope>
    <source>
        <strain evidence="7 8">Tut</strain>
    </source>
</reference>
<dbReference type="GO" id="GO:0043590">
    <property type="term" value="C:bacterial nucleoid"/>
    <property type="evidence" value="ECO:0007669"/>
    <property type="project" value="TreeGrafter"/>
</dbReference>
<dbReference type="GO" id="GO:0006310">
    <property type="term" value="P:DNA recombination"/>
    <property type="evidence" value="ECO:0007669"/>
    <property type="project" value="UniProtKB-UniRule"/>
</dbReference>
<dbReference type="Proteomes" id="UP000504714">
    <property type="component" value="Unassembled WGS sequence"/>
</dbReference>
<evidence type="ECO:0000256" key="4">
    <source>
        <dbReference type="ARBA" id="ARBA00022490"/>
    </source>
</evidence>
<dbReference type="RefSeq" id="WP_176487507.1">
    <property type="nucleotide sequence ID" value="NZ_BLXO01000001.1"/>
</dbReference>
<protein>
    <recommendedName>
        <fullName evidence="3 6">Recombination-associated protein RdgC</fullName>
    </recommendedName>
</protein>
<evidence type="ECO:0000256" key="5">
    <source>
        <dbReference type="ARBA" id="ARBA00023172"/>
    </source>
</evidence>
<dbReference type="Pfam" id="PF04381">
    <property type="entry name" value="RdgC"/>
    <property type="match status" value="1"/>
</dbReference>
<dbReference type="PANTHER" id="PTHR38103">
    <property type="entry name" value="RECOMBINATION-ASSOCIATED PROTEIN RDGC"/>
    <property type="match status" value="1"/>
</dbReference>
<sequence length="306" mass="34863">MLWFKNLMIYRLSKNTLPSAEKIEEKLSQFIFSPCPRQNISTMGWVSPMGSQSDALIHNINNQIILCIRKEEKILPTAVIKQELQTQVDRLESKQHRKLKNTDKKALKDDIVASLAERAFSRFSQTLLWIDHINNFIMIDVASAKQAEDALALLRKSLGSLPVVPLRLETPIEFTLTQWIKSGDLPNDFTLMNEAELKAVQEDEGVIRCKQQDLVSDEIASHIEAGKQVTKLALDWRGSLQFVLNNDASLKRLKFADTLRKQNDNIDREDFAQRFDADFILMTGELRCLISKIIDDLGGEAHSIKS</sequence>
<evidence type="ECO:0000313" key="8">
    <source>
        <dbReference type="Proteomes" id="UP000504714"/>
    </source>
</evidence>
<dbReference type="GO" id="GO:0005737">
    <property type="term" value="C:cytoplasm"/>
    <property type="evidence" value="ECO:0007669"/>
    <property type="project" value="UniProtKB-UniRule"/>
</dbReference>
<name>A0A6L2ZKT4_9ENTR</name>
<comment type="subcellular location">
    <subcellularLocation>
        <location evidence="1 6">Cytoplasm</location>
        <location evidence="1 6">Nucleoid</location>
    </subcellularLocation>
</comment>
<accession>A0A6L2ZKT4</accession>
<dbReference type="InterPro" id="IPR007476">
    <property type="entry name" value="RdgC"/>
</dbReference>
<keyword evidence="4 6" id="KW-0963">Cytoplasm</keyword>